<name>A0ABN8J368_9NEOP</name>
<protein>
    <submittedName>
        <fullName evidence="2">Uncharacterized protein</fullName>
    </submittedName>
</protein>
<proteinExistence type="predicted"/>
<evidence type="ECO:0000256" key="1">
    <source>
        <dbReference type="SAM" id="MobiDB-lite"/>
    </source>
</evidence>
<reference evidence="2" key="1">
    <citation type="submission" date="2022-03" db="EMBL/GenBank/DDBJ databases">
        <authorList>
            <person name="Martin H S."/>
        </authorList>
    </citation>
    <scope>NUCLEOTIDE SEQUENCE</scope>
</reference>
<feature type="region of interest" description="Disordered" evidence="1">
    <location>
        <begin position="60"/>
        <end position="105"/>
    </location>
</feature>
<dbReference type="Proteomes" id="UP000837857">
    <property type="component" value="Chromosome 7"/>
</dbReference>
<sequence>MCRTQSDSIQELALKCRAKQRLECDGINHPSVAQLASKQNEKDDRDRECGEATFAWNVGAMAAPAQGESPRPPPPVTHRSDISPRSHWGSTHLITALRSETTADR</sequence>
<evidence type="ECO:0000313" key="3">
    <source>
        <dbReference type="Proteomes" id="UP000837857"/>
    </source>
</evidence>
<organism evidence="2 3">
    <name type="scientific">Iphiclides podalirius</name>
    <name type="common">scarce swallowtail</name>
    <dbReference type="NCBI Taxonomy" id="110791"/>
    <lineage>
        <taxon>Eukaryota</taxon>
        <taxon>Metazoa</taxon>
        <taxon>Ecdysozoa</taxon>
        <taxon>Arthropoda</taxon>
        <taxon>Hexapoda</taxon>
        <taxon>Insecta</taxon>
        <taxon>Pterygota</taxon>
        <taxon>Neoptera</taxon>
        <taxon>Endopterygota</taxon>
        <taxon>Lepidoptera</taxon>
        <taxon>Glossata</taxon>
        <taxon>Ditrysia</taxon>
        <taxon>Papilionoidea</taxon>
        <taxon>Papilionidae</taxon>
        <taxon>Papilioninae</taxon>
        <taxon>Iphiclides</taxon>
    </lineage>
</organism>
<dbReference type="EMBL" id="OW152819">
    <property type="protein sequence ID" value="CAH2073903.1"/>
    <property type="molecule type" value="Genomic_DNA"/>
</dbReference>
<evidence type="ECO:0000313" key="2">
    <source>
        <dbReference type="EMBL" id="CAH2073903.1"/>
    </source>
</evidence>
<gene>
    <name evidence="2" type="ORF">IPOD504_LOCUS15843</name>
</gene>
<keyword evidence="3" id="KW-1185">Reference proteome</keyword>
<feature type="non-terminal residue" evidence="2">
    <location>
        <position position="1"/>
    </location>
</feature>
<accession>A0ABN8J368</accession>